<keyword evidence="6 7" id="KW-0472">Membrane</keyword>
<dbReference type="Proteomes" id="UP001422074">
    <property type="component" value="Unassembled WGS sequence"/>
</dbReference>
<dbReference type="SUPFAM" id="SSF161098">
    <property type="entry name" value="MetI-like"/>
    <property type="match status" value="1"/>
</dbReference>
<dbReference type="PANTHER" id="PTHR32243:SF18">
    <property type="entry name" value="INNER MEMBRANE ABC TRANSPORTER PERMEASE PROTEIN YCJP"/>
    <property type="match status" value="1"/>
</dbReference>
<keyword evidence="2 7" id="KW-0813">Transport</keyword>
<evidence type="ECO:0000256" key="6">
    <source>
        <dbReference type="ARBA" id="ARBA00023136"/>
    </source>
</evidence>
<feature type="region of interest" description="Disordered" evidence="8">
    <location>
        <begin position="1"/>
        <end position="23"/>
    </location>
</feature>
<evidence type="ECO:0000256" key="8">
    <source>
        <dbReference type="SAM" id="MobiDB-lite"/>
    </source>
</evidence>
<proteinExistence type="inferred from homology"/>
<evidence type="ECO:0000313" key="10">
    <source>
        <dbReference type="EMBL" id="MEN2744519.1"/>
    </source>
</evidence>
<sequence length="295" mass="31806">MTSKAPAAPPARGTGAGHDGVDRRPLAARRRQRALLQLACVLITLFMATPIYLIALAATSSRESLTQFPLSFIPDSFSLETMESFLQSTGILGALINSVQVGVFTLILSLLVGVPAGYAVARYAFPGREPYQLFLLFTRALPIVVLSVPLAQLFLQTGLYDSALAVVLLHTALALPTTILITASVFLGVPRDVEEAARIFGCTPVQAFLKVVMPMAVPGIAAASIFTFVMSWNEVLGASILTLNQRTLPAQVLTSLAESPLAYRFAGGFILVIPALIFIFFMRRYLTNMWGSTIR</sequence>
<evidence type="ECO:0000256" key="4">
    <source>
        <dbReference type="ARBA" id="ARBA00022692"/>
    </source>
</evidence>
<evidence type="ECO:0000259" key="9">
    <source>
        <dbReference type="PROSITE" id="PS50928"/>
    </source>
</evidence>
<reference evidence="10 11" key="1">
    <citation type="submission" date="2024-05" db="EMBL/GenBank/DDBJ databases">
        <title>Sinomonas sp. nov., isolated from a waste landfill.</title>
        <authorList>
            <person name="Zhao Y."/>
        </authorList>
    </citation>
    <scope>NUCLEOTIDE SEQUENCE [LARGE SCALE GENOMIC DNA]</scope>
    <source>
        <strain evidence="10 11">CCTCC AB2014300</strain>
    </source>
</reference>
<feature type="transmembrane region" description="Helical" evidence="7">
    <location>
        <begin position="133"/>
        <end position="155"/>
    </location>
</feature>
<dbReference type="PROSITE" id="PS50928">
    <property type="entry name" value="ABC_TM1"/>
    <property type="match status" value="1"/>
</dbReference>
<keyword evidence="3" id="KW-1003">Cell membrane</keyword>
<feature type="transmembrane region" description="Helical" evidence="7">
    <location>
        <begin position="34"/>
        <end position="58"/>
    </location>
</feature>
<dbReference type="InterPro" id="IPR035906">
    <property type="entry name" value="MetI-like_sf"/>
</dbReference>
<evidence type="ECO:0000256" key="7">
    <source>
        <dbReference type="RuleBase" id="RU363032"/>
    </source>
</evidence>
<keyword evidence="5 7" id="KW-1133">Transmembrane helix</keyword>
<accession>A0ABU9WZ96</accession>
<comment type="similarity">
    <text evidence="7">Belongs to the binding-protein-dependent transport system permease family.</text>
</comment>
<gene>
    <name evidence="10" type="ORF">ABCQ75_08185</name>
</gene>
<keyword evidence="11" id="KW-1185">Reference proteome</keyword>
<dbReference type="EMBL" id="JBDFRB010000005">
    <property type="protein sequence ID" value="MEN2744519.1"/>
    <property type="molecule type" value="Genomic_DNA"/>
</dbReference>
<evidence type="ECO:0000313" key="11">
    <source>
        <dbReference type="Proteomes" id="UP001422074"/>
    </source>
</evidence>
<comment type="subcellular location">
    <subcellularLocation>
        <location evidence="1 7">Cell membrane</location>
        <topology evidence="1 7">Multi-pass membrane protein</topology>
    </subcellularLocation>
</comment>
<organism evidence="10 11">
    <name type="scientific">Sinomonas halotolerans</name>
    <dbReference type="NCBI Taxonomy" id="1644133"/>
    <lineage>
        <taxon>Bacteria</taxon>
        <taxon>Bacillati</taxon>
        <taxon>Actinomycetota</taxon>
        <taxon>Actinomycetes</taxon>
        <taxon>Micrococcales</taxon>
        <taxon>Micrococcaceae</taxon>
        <taxon>Sinomonas</taxon>
    </lineage>
</organism>
<keyword evidence="4 7" id="KW-0812">Transmembrane</keyword>
<feature type="transmembrane region" description="Helical" evidence="7">
    <location>
        <begin position="167"/>
        <end position="190"/>
    </location>
</feature>
<protein>
    <submittedName>
        <fullName evidence="10">Carbohydrate ABC transporter permease</fullName>
    </submittedName>
</protein>
<dbReference type="RefSeq" id="WP_345884595.1">
    <property type="nucleotide sequence ID" value="NZ_JBDFRB010000005.1"/>
</dbReference>
<dbReference type="Gene3D" id="1.10.3720.10">
    <property type="entry name" value="MetI-like"/>
    <property type="match status" value="1"/>
</dbReference>
<feature type="transmembrane region" description="Helical" evidence="7">
    <location>
        <begin position="101"/>
        <end position="121"/>
    </location>
</feature>
<evidence type="ECO:0000256" key="5">
    <source>
        <dbReference type="ARBA" id="ARBA00022989"/>
    </source>
</evidence>
<evidence type="ECO:0000256" key="1">
    <source>
        <dbReference type="ARBA" id="ARBA00004651"/>
    </source>
</evidence>
<name>A0ABU9WZ96_9MICC</name>
<feature type="transmembrane region" description="Helical" evidence="7">
    <location>
        <begin position="211"/>
        <end position="232"/>
    </location>
</feature>
<dbReference type="Pfam" id="PF00528">
    <property type="entry name" value="BPD_transp_1"/>
    <property type="match status" value="1"/>
</dbReference>
<dbReference type="CDD" id="cd06261">
    <property type="entry name" value="TM_PBP2"/>
    <property type="match status" value="1"/>
</dbReference>
<dbReference type="InterPro" id="IPR050901">
    <property type="entry name" value="BP-dep_ABC_trans_perm"/>
</dbReference>
<feature type="domain" description="ABC transmembrane type-1" evidence="9">
    <location>
        <begin position="95"/>
        <end position="282"/>
    </location>
</feature>
<evidence type="ECO:0000256" key="2">
    <source>
        <dbReference type="ARBA" id="ARBA00022448"/>
    </source>
</evidence>
<evidence type="ECO:0000256" key="3">
    <source>
        <dbReference type="ARBA" id="ARBA00022475"/>
    </source>
</evidence>
<dbReference type="PANTHER" id="PTHR32243">
    <property type="entry name" value="MALTOSE TRANSPORT SYSTEM PERMEASE-RELATED"/>
    <property type="match status" value="1"/>
</dbReference>
<feature type="transmembrane region" description="Helical" evidence="7">
    <location>
        <begin position="261"/>
        <end position="282"/>
    </location>
</feature>
<comment type="caution">
    <text evidence="10">The sequence shown here is derived from an EMBL/GenBank/DDBJ whole genome shotgun (WGS) entry which is preliminary data.</text>
</comment>
<dbReference type="InterPro" id="IPR000515">
    <property type="entry name" value="MetI-like"/>
</dbReference>